<organism evidence="2">
    <name type="scientific">Sesamum latifolium</name>
    <dbReference type="NCBI Taxonomy" id="2727402"/>
    <lineage>
        <taxon>Eukaryota</taxon>
        <taxon>Viridiplantae</taxon>
        <taxon>Streptophyta</taxon>
        <taxon>Embryophyta</taxon>
        <taxon>Tracheophyta</taxon>
        <taxon>Spermatophyta</taxon>
        <taxon>Magnoliopsida</taxon>
        <taxon>eudicotyledons</taxon>
        <taxon>Gunneridae</taxon>
        <taxon>Pentapetalae</taxon>
        <taxon>asterids</taxon>
        <taxon>lamiids</taxon>
        <taxon>Lamiales</taxon>
        <taxon>Pedaliaceae</taxon>
        <taxon>Sesamum</taxon>
    </lineage>
</organism>
<dbReference type="Pfam" id="PF13966">
    <property type="entry name" value="zf-RVT"/>
    <property type="match status" value="1"/>
</dbReference>
<dbReference type="InterPro" id="IPR026960">
    <property type="entry name" value="RVT-Znf"/>
</dbReference>
<proteinExistence type="predicted"/>
<protein>
    <recommendedName>
        <fullName evidence="1">Reverse transcriptase zinc-binding domain-containing protein</fullName>
    </recommendedName>
</protein>
<reference evidence="2" key="2">
    <citation type="journal article" date="2024" name="Plant">
        <title>Genomic evolution and insights into agronomic trait innovations of Sesamum species.</title>
        <authorList>
            <person name="Miao H."/>
            <person name="Wang L."/>
            <person name="Qu L."/>
            <person name="Liu H."/>
            <person name="Sun Y."/>
            <person name="Le M."/>
            <person name="Wang Q."/>
            <person name="Wei S."/>
            <person name="Zheng Y."/>
            <person name="Lin W."/>
            <person name="Duan Y."/>
            <person name="Cao H."/>
            <person name="Xiong S."/>
            <person name="Wang X."/>
            <person name="Wei L."/>
            <person name="Li C."/>
            <person name="Ma Q."/>
            <person name="Ju M."/>
            <person name="Zhao R."/>
            <person name="Li G."/>
            <person name="Mu C."/>
            <person name="Tian Q."/>
            <person name="Mei H."/>
            <person name="Zhang T."/>
            <person name="Gao T."/>
            <person name="Zhang H."/>
        </authorList>
    </citation>
    <scope>NUCLEOTIDE SEQUENCE</scope>
    <source>
        <strain evidence="2">KEN1</strain>
    </source>
</reference>
<gene>
    <name evidence="2" type="ORF">Slati_2491300</name>
</gene>
<name>A0AAW2WED8_9LAMI</name>
<evidence type="ECO:0000313" key="2">
    <source>
        <dbReference type="EMBL" id="KAL0440083.1"/>
    </source>
</evidence>
<reference evidence="2" key="1">
    <citation type="submission" date="2020-06" db="EMBL/GenBank/DDBJ databases">
        <authorList>
            <person name="Li T."/>
            <person name="Hu X."/>
            <person name="Zhang T."/>
            <person name="Song X."/>
            <person name="Zhang H."/>
            <person name="Dai N."/>
            <person name="Sheng W."/>
            <person name="Hou X."/>
            <person name="Wei L."/>
        </authorList>
    </citation>
    <scope>NUCLEOTIDE SEQUENCE</scope>
    <source>
        <strain evidence="2">KEN1</strain>
        <tissue evidence="2">Leaf</tissue>
    </source>
</reference>
<feature type="domain" description="Reverse transcriptase zinc-binding" evidence="1">
    <location>
        <begin position="136"/>
        <end position="191"/>
    </location>
</feature>
<sequence>MSKAMIGWNGRFSRFLQPERCIRQGDPLSPYLFIFCAEALSLLMQKVENDGRLMRVAVAARAPRGIQDRLWGRVNGWNSKLLLQEGRGVLIKSVLQSLPMYAMPCIQFPEHHARRILLHRANGACYGDNLECESFPMSKVVYVRLCMDMLPTLDKLERHKLSINTACGTCGMQSESIKHVFLECRIVRQYWALSCLP</sequence>
<dbReference type="EMBL" id="JACGWN010000008">
    <property type="protein sequence ID" value="KAL0440083.1"/>
    <property type="molecule type" value="Genomic_DNA"/>
</dbReference>
<dbReference type="PANTHER" id="PTHR33116:SF86">
    <property type="entry name" value="REVERSE TRANSCRIPTASE DOMAIN-CONTAINING PROTEIN"/>
    <property type="match status" value="1"/>
</dbReference>
<accession>A0AAW2WED8</accession>
<comment type="caution">
    <text evidence="2">The sequence shown here is derived from an EMBL/GenBank/DDBJ whole genome shotgun (WGS) entry which is preliminary data.</text>
</comment>
<dbReference type="AlphaFoldDB" id="A0AAW2WED8"/>
<dbReference type="PANTHER" id="PTHR33116">
    <property type="entry name" value="REVERSE TRANSCRIPTASE ZINC-BINDING DOMAIN-CONTAINING PROTEIN-RELATED-RELATED"/>
    <property type="match status" value="1"/>
</dbReference>
<evidence type="ECO:0000259" key="1">
    <source>
        <dbReference type="Pfam" id="PF13966"/>
    </source>
</evidence>